<name>A0A2P7QKU5_9SPHN</name>
<evidence type="ECO:0000256" key="1">
    <source>
        <dbReference type="SAM" id="MobiDB-lite"/>
    </source>
</evidence>
<comment type="caution">
    <text evidence="3">The sequence shown here is derived from an EMBL/GenBank/DDBJ whole genome shotgun (WGS) entry which is preliminary data.</text>
</comment>
<dbReference type="InterPro" id="IPR042047">
    <property type="entry name" value="SleB_dom1"/>
</dbReference>
<feature type="region of interest" description="Disordered" evidence="1">
    <location>
        <begin position="268"/>
        <end position="289"/>
    </location>
</feature>
<dbReference type="AlphaFoldDB" id="A0A2P7QKU5"/>
<evidence type="ECO:0000259" key="2">
    <source>
        <dbReference type="Pfam" id="PF07486"/>
    </source>
</evidence>
<proteinExistence type="predicted"/>
<dbReference type="PROSITE" id="PS51257">
    <property type="entry name" value="PROKAR_LIPOPROTEIN"/>
    <property type="match status" value="1"/>
</dbReference>
<feature type="compositionally biased region" description="Pro residues" evidence="1">
    <location>
        <begin position="277"/>
        <end position="289"/>
    </location>
</feature>
<dbReference type="Gene3D" id="1.10.10.2520">
    <property type="entry name" value="Cell wall hydrolase SleB, domain 1"/>
    <property type="match status" value="1"/>
</dbReference>
<accession>A0A2P7QKU5</accession>
<keyword evidence="4" id="KW-1185">Reference proteome</keyword>
<dbReference type="OrthoDB" id="9785345at2"/>
<sequence length="412" mass="44404">MRPPRTPLLAFLLTGFLALLGACGALAYLALDEDGQALARIARSVGIRTGDDPNRSQALPIPAVEPVQYLDVPAATAQAINAKVPFTKEPVPAASPLRLALPAADQQRAVDCLASAAWYEAGDRMLDQAPVIQVVLNRMRHPAFPKTVCGVVYQGSSRQTGCQFSFTCDGSLQRRRPPEVAWERARAMARSALAGAVYAPVGWATHYHTDWVVPNWSSSVDKVAAVNTHLFFRWRGAIGKPPAFRGVHEGREPITPLLAALSPAHRPGAETEIPTIDAPPAPGEALAPPPPPTIDAPVPEAMLRGNELRSASASDNLFVLQIKPDQFPGTLALVGLEMCRSAQKACTVVGFSGTPGRVQSNGLGRTSWPDKRPDFYYFVDRSRGRERALWNCDTLPRPDKKQCMPAGFQGEG</sequence>
<feature type="domain" description="Cell wall hydrolase SleB" evidence="2">
    <location>
        <begin position="127"/>
        <end position="232"/>
    </location>
</feature>
<dbReference type="GO" id="GO:0016787">
    <property type="term" value="F:hydrolase activity"/>
    <property type="evidence" value="ECO:0007669"/>
    <property type="project" value="UniProtKB-KW"/>
</dbReference>
<dbReference type="Pfam" id="PF07486">
    <property type="entry name" value="Hydrolase_2"/>
    <property type="match status" value="1"/>
</dbReference>
<evidence type="ECO:0000313" key="4">
    <source>
        <dbReference type="Proteomes" id="UP000241167"/>
    </source>
</evidence>
<dbReference type="EMBL" id="PXYI01000006">
    <property type="protein sequence ID" value="PSJ38581.1"/>
    <property type="molecule type" value="Genomic_DNA"/>
</dbReference>
<organism evidence="3 4">
    <name type="scientific">Allosphingosinicella deserti</name>
    <dbReference type="NCBI Taxonomy" id="2116704"/>
    <lineage>
        <taxon>Bacteria</taxon>
        <taxon>Pseudomonadati</taxon>
        <taxon>Pseudomonadota</taxon>
        <taxon>Alphaproteobacteria</taxon>
        <taxon>Sphingomonadales</taxon>
        <taxon>Sphingomonadaceae</taxon>
        <taxon>Allosphingosinicella</taxon>
    </lineage>
</organism>
<protein>
    <submittedName>
        <fullName evidence="3">Cell wall hydrolase</fullName>
    </submittedName>
</protein>
<dbReference type="InterPro" id="IPR011105">
    <property type="entry name" value="Cell_wall_hydrolase_SleB"/>
</dbReference>
<reference evidence="3 4" key="1">
    <citation type="submission" date="2018-03" db="EMBL/GenBank/DDBJ databases">
        <title>The draft genome of Sphingosinicella sp. GL-C-18.</title>
        <authorList>
            <person name="Liu L."/>
            <person name="Li L."/>
            <person name="Liang L."/>
            <person name="Zhang X."/>
            <person name="Wang T."/>
        </authorList>
    </citation>
    <scope>NUCLEOTIDE SEQUENCE [LARGE SCALE GENOMIC DNA]</scope>
    <source>
        <strain evidence="3 4">GL-C-18</strain>
    </source>
</reference>
<keyword evidence="3" id="KW-0378">Hydrolase</keyword>
<evidence type="ECO:0000313" key="3">
    <source>
        <dbReference type="EMBL" id="PSJ38581.1"/>
    </source>
</evidence>
<gene>
    <name evidence="3" type="ORF">C7I55_17665</name>
</gene>
<dbReference type="Proteomes" id="UP000241167">
    <property type="component" value="Unassembled WGS sequence"/>
</dbReference>